<evidence type="ECO:0000256" key="2">
    <source>
        <dbReference type="ARBA" id="ARBA00022741"/>
    </source>
</evidence>
<comment type="similarity">
    <text evidence="1">Belongs to the CbxX/CfxQ family.</text>
</comment>
<accession>A0A1M4SQ89</accession>
<keyword evidence="4" id="KW-0472">Membrane</keyword>
<dbReference type="AlphaFoldDB" id="A0A1M4SQ89"/>
<dbReference type="PRINTS" id="PR00819">
    <property type="entry name" value="CBXCFQXSUPER"/>
</dbReference>
<feature type="domain" description="AAA+ ATPase" evidence="5">
    <location>
        <begin position="305"/>
        <end position="443"/>
    </location>
</feature>
<dbReference type="InterPro" id="IPR003593">
    <property type="entry name" value="AAA+_ATPase"/>
</dbReference>
<evidence type="ECO:0000259" key="5">
    <source>
        <dbReference type="SMART" id="SM00382"/>
    </source>
</evidence>
<dbReference type="SMART" id="SM00382">
    <property type="entry name" value="AAA"/>
    <property type="match status" value="2"/>
</dbReference>
<dbReference type="PANTHER" id="PTHR43392">
    <property type="entry name" value="AAA-TYPE ATPASE FAMILY PROTEIN / ANKYRIN REPEAT FAMILY PROTEIN"/>
    <property type="match status" value="1"/>
</dbReference>
<keyword evidence="7" id="KW-1185">Reference proteome</keyword>
<evidence type="ECO:0000313" key="6">
    <source>
        <dbReference type="EMBL" id="SHE34361.1"/>
    </source>
</evidence>
<dbReference type="CDD" id="cd00009">
    <property type="entry name" value="AAA"/>
    <property type="match status" value="2"/>
</dbReference>
<reference evidence="6 7" key="1">
    <citation type="submission" date="2016-11" db="EMBL/GenBank/DDBJ databases">
        <authorList>
            <person name="Jaros S."/>
            <person name="Januszkiewicz K."/>
            <person name="Wedrychowicz H."/>
        </authorList>
    </citation>
    <scope>NUCLEOTIDE SEQUENCE [LARGE SCALE GENOMIC DNA]</scope>
    <source>
        <strain evidence="6 7">DSM 44666</strain>
    </source>
</reference>
<dbReference type="GO" id="GO:0005524">
    <property type="term" value="F:ATP binding"/>
    <property type="evidence" value="ECO:0007669"/>
    <property type="project" value="UniProtKB-KW"/>
</dbReference>
<keyword evidence="2" id="KW-0547">Nucleotide-binding</keyword>
<dbReference type="InterPro" id="IPR003959">
    <property type="entry name" value="ATPase_AAA_core"/>
</dbReference>
<keyword evidence="4" id="KW-1133">Transmembrane helix</keyword>
<gene>
    <name evidence="6" type="ORF">SAMN05444392_10185</name>
</gene>
<feature type="transmembrane region" description="Helical" evidence="4">
    <location>
        <begin position="89"/>
        <end position="115"/>
    </location>
</feature>
<evidence type="ECO:0000313" key="7">
    <source>
        <dbReference type="Proteomes" id="UP000184476"/>
    </source>
</evidence>
<dbReference type="InterPro" id="IPR041627">
    <property type="entry name" value="AAA_lid_6"/>
</dbReference>
<feature type="domain" description="AAA+ ATPase" evidence="5">
    <location>
        <begin position="576"/>
        <end position="714"/>
    </location>
</feature>
<keyword evidence="4" id="KW-0812">Transmembrane</keyword>
<dbReference type="Gene3D" id="3.40.50.300">
    <property type="entry name" value="P-loop containing nucleotide triphosphate hydrolases"/>
    <property type="match status" value="2"/>
</dbReference>
<dbReference type="EMBL" id="FQVL01000001">
    <property type="protein sequence ID" value="SHE34361.1"/>
    <property type="molecule type" value="Genomic_DNA"/>
</dbReference>
<proteinExistence type="inferred from homology"/>
<dbReference type="GO" id="GO:0016887">
    <property type="term" value="F:ATP hydrolysis activity"/>
    <property type="evidence" value="ECO:0007669"/>
    <property type="project" value="InterPro"/>
</dbReference>
<dbReference type="Pfam" id="PF17866">
    <property type="entry name" value="AAA_lid_6"/>
    <property type="match status" value="2"/>
</dbReference>
<dbReference type="PANTHER" id="PTHR43392:SF2">
    <property type="entry name" value="AAA-TYPE ATPASE FAMILY PROTEIN _ ANKYRIN REPEAT FAMILY PROTEIN"/>
    <property type="match status" value="1"/>
</dbReference>
<protein>
    <submittedName>
        <fullName evidence="6">AAA+-type ATPase, SpoVK/Ycf46/Vps4 family</fullName>
    </submittedName>
</protein>
<dbReference type="InterPro" id="IPR027417">
    <property type="entry name" value="P-loop_NTPase"/>
</dbReference>
<evidence type="ECO:0000256" key="1">
    <source>
        <dbReference type="ARBA" id="ARBA00010378"/>
    </source>
</evidence>
<evidence type="ECO:0000256" key="3">
    <source>
        <dbReference type="ARBA" id="ARBA00022840"/>
    </source>
</evidence>
<dbReference type="FunFam" id="3.40.50.300:FF:000216">
    <property type="entry name" value="Type VII secretion ATPase EccA"/>
    <property type="match status" value="2"/>
</dbReference>
<feature type="transmembrane region" description="Helical" evidence="4">
    <location>
        <begin position="49"/>
        <end position="69"/>
    </location>
</feature>
<dbReference type="SUPFAM" id="SSF52540">
    <property type="entry name" value="P-loop containing nucleoside triphosphate hydrolases"/>
    <property type="match status" value="2"/>
</dbReference>
<dbReference type="Pfam" id="PF00004">
    <property type="entry name" value="AAA"/>
    <property type="match status" value="2"/>
</dbReference>
<name>A0A1M4SQ89_9BACL</name>
<dbReference type="InterPro" id="IPR000641">
    <property type="entry name" value="CbxX/CfxQ"/>
</dbReference>
<dbReference type="Gene3D" id="1.10.8.60">
    <property type="match status" value="2"/>
</dbReference>
<dbReference type="STRING" id="112248.SAMN05444392_10185"/>
<sequence>MDAFVQQKIKNRFIQRVEEHLKKKPGKYLTNHDLMQNGDRFVDRLLDGFPLAIFGLAPVLGLVHFNRWIHYITLGLAVLMSFSESPFSGIFSLISLYLLAAYFYGWIVFSINGLVNWNSQRGVMRDFTLNLQHVVNCTIDIYQANQNILSNYKIESCGPKYPGWFNIFLYAHPGQGSVINQAYIQGIYSLEARYFQIENDLISFQMNAMGEKIYAQGLSTVYSQPTYETQQSITYDQPITNKQSSIESEVTSSQPINREAMLAEAYKELQLMIGLQPVKEYLSEMQDMISLRMEREKIGQSLSLGSMHMLFTGNPGTGKTTVARVAAKILCGLGAVTKGHLVEVTREDLVAEYIGQTAPKTRKVIEQAIGGVLFIDEAYTLGKGGDNDFGQEAIDTLVKGMEENRSNLVVILAGYTKEMNDFLKKNSGLRSRFPNIVEFPDYTPEELLKIGRNILDQQGFVVDESSEKALLQILERRQIAGRNDDGNGRLVRNVIEEAIRRQSKRLKQKGYHQHELKVLQAEDFGFIPSEEKFDLEAEFAQIVGNEEIKEHIRMLTAQLHIQKLRREQGLSTAGGQSLHMVFKGSPGTGKTTFARLIGKVLREVGVLKSGQLIETDRSGLVASYIGQTAPKVYEVVKEALGGVLFIDEAYALASGSEQDFGREAIDALVKAMEDYRENLVVILAGYEKDMDQFFAVNSGLQSRFPTIFTFKNYTPAELYEIMERFVSKENYLLSNGCKEVIMQRCVEEYQSDNPSNGRFVRNLFELAIRKQSIRLQRERALDRETLMLLKPEDFQN</sequence>
<dbReference type="InterPro" id="IPR050773">
    <property type="entry name" value="CbxX/CfxQ_RuBisCO_ESX"/>
</dbReference>
<dbReference type="Proteomes" id="UP000184476">
    <property type="component" value="Unassembled WGS sequence"/>
</dbReference>
<evidence type="ECO:0000256" key="4">
    <source>
        <dbReference type="SAM" id="Phobius"/>
    </source>
</evidence>
<organism evidence="6 7">
    <name type="scientific">Seinonella peptonophila</name>
    <dbReference type="NCBI Taxonomy" id="112248"/>
    <lineage>
        <taxon>Bacteria</taxon>
        <taxon>Bacillati</taxon>
        <taxon>Bacillota</taxon>
        <taxon>Bacilli</taxon>
        <taxon>Bacillales</taxon>
        <taxon>Thermoactinomycetaceae</taxon>
        <taxon>Seinonella</taxon>
    </lineage>
</organism>
<keyword evidence="3" id="KW-0067">ATP-binding</keyword>
<dbReference type="RefSeq" id="WP_245815479.1">
    <property type="nucleotide sequence ID" value="NZ_FQVL01000001.1"/>
</dbReference>